<dbReference type="InterPro" id="IPR001789">
    <property type="entry name" value="Sig_transdc_resp-reg_receiver"/>
</dbReference>
<dbReference type="InterPro" id="IPR011006">
    <property type="entry name" value="CheY-like_superfamily"/>
</dbReference>
<proteinExistence type="predicted"/>
<reference evidence="5 6" key="1">
    <citation type="submission" date="2020-08" db="EMBL/GenBank/DDBJ databases">
        <title>Genomic Encyclopedia of Type Strains, Phase IV (KMG-IV): sequencing the most valuable type-strain genomes for metagenomic binning, comparative biology and taxonomic classification.</title>
        <authorList>
            <person name="Goeker M."/>
        </authorList>
    </citation>
    <scope>NUCLEOTIDE SEQUENCE [LARGE SCALE GENOMIC DNA]</scope>
    <source>
        <strain evidence="5 6">DSM 28570</strain>
    </source>
</reference>
<evidence type="ECO:0000256" key="2">
    <source>
        <dbReference type="SAM" id="Coils"/>
    </source>
</evidence>
<dbReference type="Proteomes" id="UP000539642">
    <property type="component" value="Unassembled WGS sequence"/>
</dbReference>
<dbReference type="InterPro" id="IPR037522">
    <property type="entry name" value="HD_GYP_dom"/>
</dbReference>
<keyword evidence="2" id="KW-0175">Coiled coil</keyword>
<evidence type="ECO:0000259" key="4">
    <source>
        <dbReference type="PROSITE" id="PS51832"/>
    </source>
</evidence>
<dbReference type="InterPro" id="IPR003607">
    <property type="entry name" value="HD/PDEase_dom"/>
</dbReference>
<evidence type="ECO:0000259" key="3">
    <source>
        <dbReference type="PROSITE" id="PS50110"/>
    </source>
</evidence>
<name>A0A840UP75_9BACT</name>
<feature type="domain" description="Response regulatory" evidence="3">
    <location>
        <begin position="8"/>
        <end position="123"/>
    </location>
</feature>
<dbReference type="CDD" id="cd00077">
    <property type="entry name" value="HDc"/>
    <property type="match status" value="1"/>
</dbReference>
<dbReference type="SUPFAM" id="SSF109604">
    <property type="entry name" value="HD-domain/PDEase-like"/>
    <property type="match status" value="1"/>
</dbReference>
<comment type="caution">
    <text evidence="5">The sequence shown here is derived from an EMBL/GenBank/DDBJ whole genome shotgun (WGS) entry which is preliminary data.</text>
</comment>
<protein>
    <submittedName>
        <fullName evidence="5">Putative two-component system response regulator</fullName>
    </submittedName>
</protein>
<feature type="modified residue" description="4-aspartylphosphate" evidence="1">
    <location>
        <position position="56"/>
    </location>
</feature>
<dbReference type="EMBL" id="JACHEO010000004">
    <property type="protein sequence ID" value="MBB5347435.1"/>
    <property type="molecule type" value="Genomic_DNA"/>
</dbReference>
<evidence type="ECO:0000256" key="1">
    <source>
        <dbReference type="PROSITE-ProRule" id="PRU00169"/>
    </source>
</evidence>
<feature type="coiled-coil region" evidence="2">
    <location>
        <begin position="122"/>
        <end position="156"/>
    </location>
</feature>
<dbReference type="AlphaFoldDB" id="A0A840UP75"/>
<accession>A0A840UP75</accession>
<evidence type="ECO:0000313" key="6">
    <source>
        <dbReference type="Proteomes" id="UP000539642"/>
    </source>
</evidence>
<dbReference type="Pfam" id="PF00072">
    <property type="entry name" value="Response_reg"/>
    <property type="match status" value="1"/>
</dbReference>
<gene>
    <name evidence="5" type="ORF">HNQ81_001151</name>
</gene>
<dbReference type="PROSITE" id="PS50110">
    <property type="entry name" value="RESPONSE_REGULATORY"/>
    <property type="match status" value="1"/>
</dbReference>
<dbReference type="RefSeq" id="WP_183349202.1">
    <property type="nucleotide sequence ID" value="NZ_JACHEO010000004.1"/>
</dbReference>
<dbReference type="PROSITE" id="PS51832">
    <property type="entry name" value="HD_GYP"/>
    <property type="match status" value="1"/>
</dbReference>
<keyword evidence="6" id="KW-1185">Reference proteome</keyword>
<keyword evidence="1" id="KW-0597">Phosphoprotein</keyword>
<dbReference type="Pfam" id="PF13487">
    <property type="entry name" value="HD_5"/>
    <property type="match status" value="1"/>
</dbReference>
<dbReference type="SMART" id="SM00471">
    <property type="entry name" value="HDc"/>
    <property type="match status" value="1"/>
</dbReference>
<dbReference type="Gene3D" id="1.10.3210.10">
    <property type="entry name" value="Hypothetical protein af1432"/>
    <property type="match status" value="1"/>
</dbReference>
<feature type="domain" description="HD-GYP" evidence="4">
    <location>
        <begin position="150"/>
        <end position="345"/>
    </location>
</feature>
<sequence>MTPTERPLVLIVDDNATNIDLLVGSLKDDYRLGIAKKGSAALEYVDKFRPALILLDIMMPEMDGYEVCSRLKANPETSSIPVIFLTAMQDTINKTRGFEVGAVDYITKPFHVAEVKARIHTHIFLEEMKAQLRAQNAILEQKVEEKTAELQEMLNGSICSMAQMVEIRDPYTAGHQQRVALLACAIAEKMGLSAHIIEGIRIAGILHDVGKIRIPVSILSRAGELLDAEYEVIKIHPQISFEILKNIPFPWPVAHMVFQHHERLDGSGYPLGLKGDDILLEARILAVADVVEAKSSFRPYRPALGIEAALDEVRQHRGVLYDSDAVDFCVDLFTNQKFAFDYTIGGSGTIFCVASPKTLQSSMAASPKRC</sequence>
<dbReference type="GO" id="GO:0000160">
    <property type="term" value="P:phosphorelay signal transduction system"/>
    <property type="evidence" value="ECO:0007669"/>
    <property type="project" value="InterPro"/>
</dbReference>
<dbReference type="SMART" id="SM00448">
    <property type="entry name" value="REC"/>
    <property type="match status" value="1"/>
</dbReference>
<dbReference type="InterPro" id="IPR052020">
    <property type="entry name" value="Cyclic_di-GMP/3'3'-cGAMP_PDE"/>
</dbReference>
<evidence type="ECO:0000313" key="5">
    <source>
        <dbReference type="EMBL" id="MBB5347435.1"/>
    </source>
</evidence>
<dbReference type="PANTHER" id="PTHR45228">
    <property type="entry name" value="CYCLIC DI-GMP PHOSPHODIESTERASE TM_0186-RELATED"/>
    <property type="match status" value="1"/>
</dbReference>
<dbReference type="SUPFAM" id="SSF52172">
    <property type="entry name" value="CheY-like"/>
    <property type="match status" value="1"/>
</dbReference>
<dbReference type="Gene3D" id="3.40.50.2300">
    <property type="match status" value="1"/>
</dbReference>
<organism evidence="5 6">
    <name type="scientific">Desulfoprunum benzoelyticum</name>
    <dbReference type="NCBI Taxonomy" id="1506996"/>
    <lineage>
        <taxon>Bacteria</taxon>
        <taxon>Pseudomonadati</taxon>
        <taxon>Thermodesulfobacteriota</taxon>
        <taxon>Desulfobulbia</taxon>
        <taxon>Desulfobulbales</taxon>
        <taxon>Desulfobulbaceae</taxon>
        <taxon>Desulfoprunum</taxon>
    </lineage>
</organism>
<dbReference type="CDD" id="cd19920">
    <property type="entry name" value="REC_PA4781-like"/>
    <property type="match status" value="1"/>
</dbReference>